<evidence type="ECO:0000313" key="1">
    <source>
        <dbReference type="EMBL" id="MFC5410367.1"/>
    </source>
</evidence>
<name>A0ABW0IE20_9BACT</name>
<dbReference type="PANTHER" id="PTHR45632">
    <property type="entry name" value="LD33804P"/>
    <property type="match status" value="1"/>
</dbReference>
<dbReference type="Proteomes" id="UP001596106">
    <property type="component" value="Unassembled WGS sequence"/>
</dbReference>
<dbReference type="Gene3D" id="2.120.10.80">
    <property type="entry name" value="Kelch-type beta propeller"/>
    <property type="match status" value="2"/>
</dbReference>
<dbReference type="InterPro" id="IPR015915">
    <property type="entry name" value="Kelch-typ_b-propeller"/>
</dbReference>
<proteinExistence type="predicted"/>
<comment type="caution">
    <text evidence="1">The sequence shown here is derived from an EMBL/GenBank/DDBJ whole genome shotgun (WGS) entry which is preliminary data.</text>
</comment>
<dbReference type="InterPro" id="IPR056734">
    <property type="entry name" value="NANM"/>
</dbReference>
<dbReference type="SUPFAM" id="SSF117281">
    <property type="entry name" value="Kelch motif"/>
    <property type="match status" value="1"/>
</dbReference>
<dbReference type="EMBL" id="JBHSMA010000003">
    <property type="protein sequence ID" value="MFC5410367.1"/>
    <property type="molecule type" value="Genomic_DNA"/>
</dbReference>
<accession>A0ABW0IE20</accession>
<dbReference type="RefSeq" id="WP_379845773.1">
    <property type="nucleotide sequence ID" value="NZ_JBHSMA010000003.1"/>
</dbReference>
<evidence type="ECO:0000313" key="2">
    <source>
        <dbReference type="Proteomes" id="UP001596106"/>
    </source>
</evidence>
<dbReference type="Pfam" id="PF24996">
    <property type="entry name" value="NANM"/>
    <property type="match status" value="2"/>
</dbReference>
<gene>
    <name evidence="1" type="ORF">ACFPMF_13660</name>
</gene>
<reference evidence="2" key="1">
    <citation type="journal article" date="2019" name="Int. J. Syst. Evol. Microbiol.">
        <title>The Global Catalogue of Microorganisms (GCM) 10K type strain sequencing project: providing services to taxonomists for standard genome sequencing and annotation.</title>
        <authorList>
            <consortium name="The Broad Institute Genomics Platform"/>
            <consortium name="The Broad Institute Genome Sequencing Center for Infectious Disease"/>
            <person name="Wu L."/>
            <person name="Ma J."/>
        </authorList>
    </citation>
    <scope>NUCLEOTIDE SEQUENCE [LARGE SCALE GENOMIC DNA]</scope>
    <source>
        <strain evidence="2">CCUG 55250</strain>
    </source>
</reference>
<sequence>MIVTSCTKPETRTRIDWKIAGSLPPLTEQKALGVAGPVSGFSGNQLLIAGGANFPERLPWEGGAKKYHDAVYLFDPASGTFNNDAARLRLPHPVAYAATAVADDRIVYAGGENEAGISDKVYMLQWDGKELQTTSLPMLPLGLTNAAMTYHEETLYLTGGETATETSDKFWRLSLRQPEAGWQPLAPMPHPSSHAVQLILRNRGQDWLFVFGGRCKNRNGISTLHKAVFAFHLKTGEWQQKKPLPYSLAAGSGIVTPDNQALLFGGDKGSIFRQVETLIAQAATLEGAARDSVILRKNRLQSTHAGFSRSVLQYQPENDAWDVLSEIPFPVPVTTTALYDRGKIYITSGEMKPGVRTPHILEGTMIP</sequence>
<protein>
    <recommendedName>
        <fullName evidence="3">Galactose oxidase</fullName>
    </recommendedName>
</protein>
<organism evidence="1 2">
    <name type="scientific">Larkinella bovis</name>
    <dbReference type="NCBI Taxonomy" id="683041"/>
    <lineage>
        <taxon>Bacteria</taxon>
        <taxon>Pseudomonadati</taxon>
        <taxon>Bacteroidota</taxon>
        <taxon>Cytophagia</taxon>
        <taxon>Cytophagales</taxon>
        <taxon>Spirosomataceae</taxon>
        <taxon>Larkinella</taxon>
    </lineage>
</organism>
<evidence type="ECO:0008006" key="3">
    <source>
        <dbReference type="Google" id="ProtNLM"/>
    </source>
</evidence>
<keyword evidence="2" id="KW-1185">Reference proteome</keyword>